<organism evidence="3 4">
    <name type="scientific">Mucisphaera calidilacus</name>
    <dbReference type="NCBI Taxonomy" id="2527982"/>
    <lineage>
        <taxon>Bacteria</taxon>
        <taxon>Pseudomonadati</taxon>
        <taxon>Planctomycetota</taxon>
        <taxon>Phycisphaerae</taxon>
        <taxon>Phycisphaerales</taxon>
        <taxon>Phycisphaeraceae</taxon>
        <taxon>Mucisphaera</taxon>
    </lineage>
</organism>
<dbReference type="RefSeq" id="WP_145444571.1">
    <property type="nucleotide sequence ID" value="NZ_CP036280.1"/>
</dbReference>
<dbReference type="PANTHER" id="PTHR33055:SF13">
    <property type="entry name" value="TRANSPOSASE"/>
    <property type="match status" value="1"/>
</dbReference>
<dbReference type="InterPro" id="IPR047650">
    <property type="entry name" value="Transpos_IS110"/>
</dbReference>
<dbReference type="Pfam" id="PF02371">
    <property type="entry name" value="Transposase_20"/>
    <property type="match status" value="1"/>
</dbReference>
<proteinExistence type="predicted"/>
<evidence type="ECO:0000259" key="1">
    <source>
        <dbReference type="Pfam" id="PF01548"/>
    </source>
</evidence>
<evidence type="ECO:0000313" key="4">
    <source>
        <dbReference type="Proteomes" id="UP000320386"/>
    </source>
</evidence>
<dbReference type="OrthoDB" id="273556at2"/>
<dbReference type="Pfam" id="PF01548">
    <property type="entry name" value="DEDD_Tnp_IS110"/>
    <property type="match status" value="1"/>
</dbReference>
<dbReference type="PANTHER" id="PTHR33055">
    <property type="entry name" value="TRANSPOSASE FOR INSERTION SEQUENCE ELEMENT IS1111A"/>
    <property type="match status" value="1"/>
</dbReference>
<dbReference type="KEGG" id="mcad:Pan265_02840"/>
<name>A0A518BU09_9BACT</name>
<feature type="domain" description="Transposase IS116/IS110/IS902 C-terminal" evidence="2">
    <location>
        <begin position="218"/>
        <end position="301"/>
    </location>
</feature>
<dbReference type="Proteomes" id="UP000320386">
    <property type="component" value="Chromosome"/>
</dbReference>
<protein>
    <submittedName>
        <fullName evidence="3">Transposase IS116/IS110/IS902 family protein</fullName>
    </submittedName>
</protein>
<evidence type="ECO:0000259" key="2">
    <source>
        <dbReference type="Pfam" id="PF02371"/>
    </source>
</evidence>
<dbReference type="GO" id="GO:0003677">
    <property type="term" value="F:DNA binding"/>
    <property type="evidence" value="ECO:0007669"/>
    <property type="project" value="InterPro"/>
</dbReference>
<accession>A0A518BU09</accession>
<reference evidence="3 4" key="1">
    <citation type="submission" date="2019-02" db="EMBL/GenBank/DDBJ databases">
        <title>Deep-cultivation of Planctomycetes and their phenomic and genomic characterization uncovers novel biology.</title>
        <authorList>
            <person name="Wiegand S."/>
            <person name="Jogler M."/>
            <person name="Boedeker C."/>
            <person name="Pinto D."/>
            <person name="Vollmers J."/>
            <person name="Rivas-Marin E."/>
            <person name="Kohn T."/>
            <person name="Peeters S.H."/>
            <person name="Heuer A."/>
            <person name="Rast P."/>
            <person name="Oberbeckmann S."/>
            <person name="Bunk B."/>
            <person name="Jeske O."/>
            <person name="Meyerdierks A."/>
            <person name="Storesund J.E."/>
            <person name="Kallscheuer N."/>
            <person name="Luecker S."/>
            <person name="Lage O.M."/>
            <person name="Pohl T."/>
            <person name="Merkel B.J."/>
            <person name="Hornburger P."/>
            <person name="Mueller R.-W."/>
            <person name="Bruemmer F."/>
            <person name="Labrenz M."/>
            <person name="Spormann A.M."/>
            <person name="Op den Camp H."/>
            <person name="Overmann J."/>
            <person name="Amann R."/>
            <person name="Jetten M.S.M."/>
            <person name="Mascher T."/>
            <person name="Medema M.H."/>
            <person name="Devos D.P."/>
            <person name="Kaster A.-K."/>
            <person name="Ovreas L."/>
            <person name="Rohde M."/>
            <person name="Galperin M.Y."/>
            <person name="Jogler C."/>
        </authorList>
    </citation>
    <scope>NUCLEOTIDE SEQUENCE [LARGE SCALE GENOMIC DNA]</scope>
    <source>
        <strain evidence="3 4">Pan265</strain>
    </source>
</reference>
<dbReference type="GO" id="GO:0004803">
    <property type="term" value="F:transposase activity"/>
    <property type="evidence" value="ECO:0007669"/>
    <property type="project" value="InterPro"/>
</dbReference>
<dbReference type="InterPro" id="IPR002525">
    <property type="entry name" value="Transp_IS110-like_N"/>
</dbReference>
<sequence>MLILALDLGKFKSVACSYRGDDDTEFRTIETRPQVIHDLLTECEPERLVVEVGTVTGWVHDLAAALGIEVQVANPNTEGWRWRRVKRKTDRDDALKLARLSAAGQLPTVWMPKPRVRQWRSLIHYRHALVSRRTAIRNNIRSVLDAQGLGLAMGKKAWTEEGMLRVAEIAKPIVSCSADELWRGQLDVEATLLIQLQSQLQAVEDRLDALAATDARTARLRTIPGVGPRLSEAVVAWVDDPERFRNARAVGSYVGLVPRRRQSGTYDRSGRVTRQGPSLLRKLLVEVAWIMRQHNPHAEALFRKLSKGERSRHKQAMVALARRVLTWCWAILRDGSTWDPERIGLEAA</sequence>
<keyword evidence="4" id="KW-1185">Reference proteome</keyword>
<dbReference type="AlphaFoldDB" id="A0A518BU09"/>
<gene>
    <name evidence="3" type="ORF">Pan265_02840</name>
</gene>
<dbReference type="EMBL" id="CP036280">
    <property type="protein sequence ID" value="QDU70456.1"/>
    <property type="molecule type" value="Genomic_DNA"/>
</dbReference>
<dbReference type="NCBIfam" id="NF033542">
    <property type="entry name" value="transpos_IS110"/>
    <property type="match status" value="1"/>
</dbReference>
<feature type="domain" description="Transposase IS110-like N-terminal" evidence="1">
    <location>
        <begin position="6"/>
        <end position="145"/>
    </location>
</feature>
<evidence type="ECO:0000313" key="3">
    <source>
        <dbReference type="EMBL" id="QDU70456.1"/>
    </source>
</evidence>
<dbReference type="InterPro" id="IPR003346">
    <property type="entry name" value="Transposase_20"/>
</dbReference>
<dbReference type="GO" id="GO:0006313">
    <property type="term" value="P:DNA transposition"/>
    <property type="evidence" value="ECO:0007669"/>
    <property type="project" value="InterPro"/>
</dbReference>